<comment type="caution">
    <text evidence="8">The sequence shown here is derived from an EMBL/GenBank/DDBJ whole genome shotgun (WGS) entry which is preliminary data.</text>
</comment>
<keyword evidence="3" id="KW-0472">Membrane</keyword>
<comment type="subcellular location">
    <subcellularLocation>
        <location evidence="1">Cell outer membrane</location>
        <topology evidence="1">Lipid-anchor</topology>
    </subcellularLocation>
</comment>
<sequence length="68" mass="6697">MKSPNTLLIATVTAAVLVAGCGQTGPLYMPQPPARPAAQTPAPATPAPAATTPAPAQSNDLPTPVPVQ</sequence>
<evidence type="ECO:0000313" key="9">
    <source>
        <dbReference type="Proteomes" id="UP001596050"/>
    </source>
</evidence>
<reference evidence="9" key="1">
    <citation type="journal article" date="2019" name="Int. J. Syst. Evol. Microbiol.">
        <title>The Global Catalogue of Microorganisms (GCM) 10K type strain sequencing project: providing services to taxonomists for standard genome sequencing and annotation.</title>
        <authorList>
            <consortium name="The Broad Institute Genomics Platform"/>
            <consortium name="The Broad Institute Genome Sequencing Center for Infectious Disease"/>
            <person name="Wu L."/>
            <person name="Ma J."/>
        </authorList>
    </citation>
    <scope>NUCLEOTIDE SEQUENCE [LARGE SCALE GENOMIC DNA]</scope>
    <source>
        <strain evidence="9">KACC 12649</strain>
    </source>
</reference>
<evidence type="ECO:0000256" key="2">
    <source>
        <dbReference type="ARBA" id="ARBA00022729"/>
    </source>
</evidence>
<feature type="region of interest" description="Disordered" evidence="7">
    <location>
        <begin position="22"/>
        <end position="68"/>
    </location>
</feature>
<accession>A0ABW0L3W6</accession>
<keyword evidence="6 8" id="KW-0449">Lipoprotein</keyword>
<name>A0ABW0L3W6_9BURK</name>
<gene>
    <name evidence="8" type="ORF">ACFPN5_07170</name>
</gene>
<organism evidence="8 9">
    <name type="scientific">Massilia niabensis</name>
    <dbReference type="NCBI Taxonomy" id="544910"/>
    <lineage>
        <taxon>Bacteria</taxon>
        <taxon>Pseudomonadati</taxon>
        <taxon>Pseudomonadota</taxon>
        <taxon>Betaproteobacteria</taxon>
        <taxon>Burkholderiales</taxon>
        <taxon>Oxalobacteraceae</taxon>
        <taxon>Telluria group</taxon>
        <taxon>Massilia</taxon>
    </lineage>
</organism>
<evidence type="ECO:0000256" key="4">
    <source>
        <dbReference type="ARBA" id="ARBA00023139"/>
    </source>
</evidence>
<dbReference type="InterPro" id="IPR032831">
    <property type="entry name" value="LptM_cons"/>
</dbReference>
<evidence type="ECO:0000256" key="3">
    <source>
        <dbReference type="ARBA" id="ARBA00023136"/>
    </source>
</evidence>
<dbReference type="PROSITE" id="PS51257">
    <property type="entry name" value="PROKAR_LIPOPROTEIN"/>
    <property type="match status" value="1"/>
</dbReference>
<dbReference type="EMBL" id="JBHSMU010000008">
    <property type="protein sequence ID" value="MFC5459587.1"/>
    <property type="molecule type" value="Genomic_DNA"/>
</dbReference>
<feature type="compositionally biased region" description="Low complexity" evidence="7">
    <location>
        <begin position="36"/>
        <end position="57"/>
    </location>
</feature>
<evidence type="ECO:0000256" key="7">
    <source>
        <dbReference type="SAM" id="MobiDB-lite"/>
    </source>
</evidence>
<keyword evidence="2" id="KW-0732">Signal</keyword>
<dbReference type="NCBIfam" id="NF047847">
    <property type="entry name" value="SS_mature_LptM"/>
    <property type="match status" value="1"/>
</dbReference>
<dbReference type="Proteomes" id="UP001596050">
    <property type="component" value="Unassembled WGS sequence"/>
</dbReference>
<protein>
    <submittedName>
        <fullName evidence="8">Lipoprotein</fullName>
    </submittedName>
</protein>
<evidence type="ECO:0000256" key="5">
    <source>
        <dbReference type="ARBA" id="ARBA00023237"/>
    </source>
</evidence>
<keyword evidence="4" id="KW-0564">Palmitate</keyword>
<evidence type="ECO:0000313" key="8">
    <source>
        <dbReference type="EMBL" id="MFC5459587.1"/>
    </source>
</evidence>
<dbReference type="Pfam" id="PF13627">
    <property type="entry name" value="LptM_cons"/>
    <property type="match status" value="1"/>
</dbReference>
<dbReference type="RefSeq" id="WP_379781575.1">
    <property type="nucleotide sequence ID" value="NZ_JBHSMU010000008.1"/>
</dbReference>
<keyword evidence="9" id="KW-1185">Reference proteome</keyword>
<evidence type="ECO:0000256" key="1">
    <source>
        <dbReference type="ARBA" id="ARBA00004459"/>
    </source>
</evidence>
<keyword evidence="5" id="KW-0998">Cell outer membrane</keyword>
<proteinExistence type="predicted"/>
<evidence type="ECO:0000256" key="6">
    <source>
        <dbReference type="ARBA" id="ARBA00023288"/>
    </source>
</evidence>